<reference evidence="29 30" key="1">
    <citation type="submission" date="2019-11" db="EMBL/GenBank/DDBJ databases">
        <title>FDA dAtabase for Regulatory Grade micrObial Sequences (FDA-ARGOS): Supporting development and validation of Infectious Disease Dx tests.</title>
        <authorList>
            <person name="Kerrigan L."/>
            <person name="Long C."/>
            <person name="Tallon L."/>
            <person name="Sadzewicz L."/>
            <person name="Vavikolanu K."/>
            <person name="Mehta A."/>
            <person name="Aluvathingal J."/>
            <person name="Nadendla S."/>
            <person name="Yan Y."/>
            <person name="Sichtig H."/>
        </authorList>
    </citation>
    <scope>NUCLEOTIDE SEQUENCE [LARGE SCALE GENOMIC DNA]</scope>
    <source>
        <strain evidence="29 30">FDAARGOS_674</strain>
    </source>
</reference>
<evidence type="ECO:0000256" key="4">
    <source>
        <dbReference type="ARBA" id="ARBA00022448"/>
    </source>
</evidence>
<feature type="transmembrane region" description="Helical" evidence="27">
    <location>
        <begin position="64"/>
        <end position="85"/>
    </location>
</feature>
<evidence type="ECO:0000256" key="3">
    <source>
        <dbReference type="ARBA" id="ARBA00008335"/>
    </source>
</evidence>
<evidence type="ECO:0000256" key="8">
    <source>
        <dbReference type="ARBA" id="ARBA00023228"/>
    </source>
</evidence>
<protein>
    <recommendedName>
        <fullName evidence="22">Lysosomal dipeptide transporter MFSD1</fullName>
    </recommendedName>
    <alternativeName>
        <fullName evidence="23">Major facilitator superfamily domain-containing protein 1</fullName>
    </alternativeName>
</protein>
<dbReference type="EMBL" id="CP046322">
    <property type="protein sequence ID" value="QGS33749.1"/>
    <property type="molecule type" value="Genomic_DNA"/>
</dbReference>
<dbReference type="KEGG" id="cxe:FOB82_01075"/>
<evidence type="ECO:0000256" key="24">
    <source>
        <dbReference type="ARBA" id="ARBA00045709"/>
    </source>
</evidence>
<comment type="catalytic activity">
    <reaction evidence="20">
        <text>L-alanyl-L-lysine(out) = L-alanyl-L-lysine(in)</text>
        <dbReference type="Rhea" id="RHEA:79415"/>
        <dbReference type="ChEBI" id="CHEBI:192470"/>
    </reaction>
</comment>
<organism evidence="29 30">
    <name type="scientific">Corynebacterium xerosis</name>
    <dbReference type="NCBI Taxonomy" id="1725"/>
    <lineage>
        <taxon>Bacteria</taxon>
        <taxon>Bacillati</taxon>
        <taxon>Actinomycetota</taxon>
        <taxon>Actinomycetes</taxon>
        <taxon>Mycobacteriales</taxon>
        <taxon>Corynebacteriaceae</taxon>
        <taxon>Corynebacterium</taxon>
    </lineage>
</organism>
<comment type="subcellular location">
    <subcellularLocation>
        <location evidence="2">Cell membrane</location>
        <topology evidence="2">Multi-pass membrane protein</topology>
    </subcellularLocation>
    <subcellularLocation>
        <location evidence="1">Lysosome membrane</location>
        <topology evidence="1">Multi-pass membrane protein</topology>
    </subcellularLocation>
</comment>
<evidence type="ECO:0000256" key="17">
    <source>
        <dbReference type="ARBA" id="ARBA00044900"/>
    </source>
</evidence>
<dbReference type="InterPro" id="IPR011701">
    <property type="entry name" value="MFS"/>
</dbReference>
<evidence type="ECO:0000256" key="11">
    <source>
        <dbReference type="ARBA" id="ARBA00044881"/>
    </source>
</evidence>
<feature type="region of interest" description="Disordered" evidence="26">
    <location>
        <begin position="212"/>
        <end position="232"/>
    </location>
</feature>
<accession>A0A6B8TG08</accession>
<evidence type="ECO:0000256" key="26">
    <source>
        <dbReference type="SAM" id="MobiDB-lite"/>
    </source>
</evidence>
<evidence type="ECO:0000256" key="1">
    <source>
        <dbReference type="ARBA" id="ARBA00004155"/>
    </source>
</evidence>
<comment type="catalytic activity">
    <reaction evidence="14">
        <text>L-alpha-aminoacyl-L-lysine(out) = L-alpha-aminoacyl-L-lysine(in)</text>
        <dbReference type="Rhea" id="RHEA:79383"/>
        <dbReference type="ChEBI" id="CHEBI:229966"/>
    </reaction>
</comment>
<comment type="similarity">
    <text evidence="3">Belongs to the major facilitator superfamily.</text>
</comment>
<dbReference type="Pfam" id="PF07690">
    <property type="entry name" value="MFS_1"/>
    <property type="match status" value="1"/>
</dbReference>
<evidence type="ECO:0000256" key="9">
    <source>
        <dbReference type="ARBA" id="ARBA00044876"/>
    </source>
</evidence>
<feature type="transmembrane region" description="Helical" evidence="27">
    <location>
        <begin position="376"/>
        <end position="398"/>
    </location>
</feature>
<evidence type="ECO:0000313" key="29">
    <source>
        <dbReference type="EMBL" id="QGS33749.1"/>
    </source>
</evidence>
<evidence type="ECO:0000256" key="7">
    <source>
        <dbReference type="ARBA" id="ARBA00023136"/>
    </source>
</evidence>
<dbReference type="GO" id="GO:0005765">
    <property type="term" value="C:lysosomal membrane"/>
    <property type="evidence" value="ECO:0007669"/>
    <property type="project" value="UniProtKB-SubCell"/>
</dbReference>
<comment type="catalytic activity">
    <reaction evidence="9">
        <text>L-lysyl-L-alanine(out) = L-lysyl-L-alanine(in)</text>
        <dbReference type="Rhea" id="RHEA:79399"/>
        <dbReference type="ChEBI" id="CHEBI:229954"/>
    </reaction>
</comment>
<comment type="catalytic activity">
    <reaction evidence="11">
        <text>L-alpha-aminoacyl-L-arginine(out) = L-alpha-aminoacyl-L-arginine(in)</text>
        <dbReference type="Rhea" id="RHEA:79367"/>
        <dbReference type="ChEBI" id="CHEBI:229968"/>
    </reaction>
</comment>
<dbReference type="PROSITE" id="PS50850">
    <property type="entry name" value="MFS"/>
    <property type="match status" value="1"/>
</dbReference>
<evidence type="ECO:0000256" key="23">
    <source>
        <dbReference type="ARBA" id="ARBA00045018"/>
    </source>
</evidence>
<evidence type="ECO:0000313" key="30">
    <source>
        <dbReference type="Proteomes" id="UP000426857"/>
    </source>
</evidence>
<gene>
    <name evidence="29" type="ORF">FOB82_01075</name>
</gene>
<feature type="transmembrane region" description="Helical" evidence="27">
    <location>
        <begin position="317"/>
        <end position="336"/>
    </location>
</feature>
<feature type="transmembrane region" description="Helical" evidence="27">
    <location>
        <begin position="24"/>
        <end position="44"/>
    </location>
</feature>
<evidence type="ECO:0000256" key="5">
    <source>
        <dbReference type="ARBA" id="ARBA00022692"/>
    </source>
</evidence>
<evidence type="ECO:0000256" key="27">
    <source>
        <dbReference type="SAM" id="Phobius"/>
    </source>
</evidence>
<evidence type="ECO:0000256" key="16">
    <source>
        <dbReference type="ARBA" id="ARBA00044899"/>
    </source>
</evidence>
<comment type="catalytic activity">
    <reaction evidence="21">
        <text>L-lysyl-glycine(out) = L-lysyl-glycine(in)</text>
        <dbReference type="Rhea" id="RHEA:79407"/>
        <dbReference type="ChEBI" id="CHEBI:191202"/>
    </reaction>
</comment>
<dbReference type="PANTHER" id="PTHR23512">
    <property type="entry name" value="MAJOR FACILITATOR SUPERFAMILY DOMAIN-CONTAINING PROTEIN 1"/>
    <property type="match status" value="1"/>
</dbReference>
<comment type="catalytic activity">
    <reaction evidence="16">
        <text>L-arginyl-L-alpha-amino acid(out) = L-arginyl-L-alpha-amino acid(in)</text>
        <dbReference type="Rhea" id="RHEA:79371"/>
        <dbReference type="ChEBI" id="CHEBI:84315"/>
    </reaction>
</comment>
<comment type="catalytic activity">
    <reaction evidence="13">
        <text>L-lysyl-L-alpha-amino acid(out) = L-lysyl-L-alpha-amino acid(in)</text>
        <dbReference type="Rhea" id="RHEA:79387"/>
        <dbReference type="ChEBI" id="CHEBI:229965"/>
    </reaction>
</comment>
<dbReference type="Gene3D" id="1.20.1250.20">
    <property type="entry name" value="MFS general substrate transporter like domains"/>
    <property type="match status" value="2"/>
</dbReference>
<dbReference type="AlphaFoldDB" id="A0A6B8TG08"/>
<evidence type="ECO:0000256" key="2">
    <source>
        <dbReference type="ARBA" id="ARBA00004651"/>
    </source>
</evidence>
<keyword evidence="8" id="KW-0458">Lysosome</keyword>
<evidence type="ECO:0000256" key="14">
    <source>
        <dbReference type="ARBA" id="ARBA00044893"/>
    </source>
</evidence>
<feature type="transmembrane region" description="Helical" evidence="27">
    <location>
        <begin position="155"/>
        <end position="177"/>
    </location>
</feature>
<dbReference type="InterPro" id="IPR020846">
    <property type="entry name" value="MFS_dom"/>
</dbReference>
<dbReference type="PANTHER" id="PTHR23512:SF3">
    <property type="entry name" value="MAJOR FACILITATOR SUPERFAMILY DOMAIN-CONTAINING PROTEIN 1"/>
    <property type="match status" value="1"/>
</dbReference>
<dbReference type="GO" id="GO:0005886">
    <property type="term" value="C:plasma membrane"/>
    <property type="evidence" value="ECO:0007669"/>
    <property type="project" value="UniProtKB-SubCell"/>
</dbReference>
<name>A0A6B8TG08_9CORY</name>
<comment type="catalytic activity">
    <reaction evidence="17">
        <text>L-lysyl-L-lysine(out) = L-lysyl-L-lysine(in)</text>
        <dbReference type="Rhea" id="RHEA:79403"/>
        <dbReference type="ChEBI" id="CHEBI:229956"/>
    </reaction>
</comment>
<comment type="function">
    <text evidence="24">Lysosomal dipeptide uniporter that selectively exports lysine, arginine or histidine-containing dipeptides with a net positive charge from the lysosome lumen into the cytosol. Could play a role in a specific type of protein O-glycosylation indirectly regulating macrophages migration and tissue invasion. Also essential for liver homeostasis.</text>
</comment>
<comment type="catalytic activity">
    <reaction evidence="10">
        <text>L-histidyl-glycine(out) = L-histidyl-glycine(in)</text>
        <dbReference type="Rhea" id="RHEA:79395"/>
        <dbReference type="ChEBI" id="CHEBI:229957"/>
    </reaction>
</comment>
<comment type="catalytic activity">
    <reaction evidence="12">
        <text>L-alpha-aminoacyl-L-histidine(out) = L-alpha-aminoacyl-L-histidine(in)</text>
        <dbReference type="Rhea" id="RHEA:79375"/>
        <dbReference type="ChEBI" id="CHEBI:229967"/>
    </reaction>
</comment>
<comment type="subunit">
    <text evidence="25">Homodimer. Interacts with lysosomal protein GLMP (via lumenal domain); the interaction starts while both proteins are still in the endoplasmic reticulum and is required for stabilization of MFSD1 in lysosomes but has no direct effect on its targeting to lysosomes or transporter activity.</text>
</comment>
<feature type="domain" description="Major facilitator superfamily (MFS) profile" evidence="28">
    <location>
        <begin position="30"/>
        <end position="445"/>
    </location>
</feature>
<evidence type="ECO:0000256" key="15">
    <source>
        <dbReference type="ARBA" id="ARBA00044898"/>
    </source>
</evidence>
<dbReference type="GO" id="GO:0022857">
    <property type="term" value="F:transmembrane transporter activity"/>
    <property type="evidence" value="ECO:0007669"/>
    <property type="project" value="InterPro"/>
</dbReference>
<feature type="transmembrane region" description="Helical" evidence="27">
    <location>
        <begin position="285"/>
        <end position="305"/>
    </location>
</feature>
<evidence type="ECO:0000256" key="10">
    <source>
        <dbReference type="ARBA" id="ARBA00044878"/>
    </source>
</evidence>
<evidence type="ECO:0000256" key="22">
    <source>
        <dbReference type="ARBA" id="ARBA00044985"/>
    </source>
</evidence>
<feature type="transmembrane region" description="Helical" evidence="27">
    <location>
        <begin position="342"/>
        <end position="364"/>
    </location>
</feature>
<keyword evidence="5 27" id="KW-0812">Transmembrane</keyword>
<evidence type="ECO:0000256" key="12">
    <source>
        <dbReference type="ARBA" id="ARBA00044884"/>
    </source>
</evidence>
<feature type="transmembrane region" description="Helical" evidence="27">
    <location>
        <begin position="418"/>
        <end position="440"/>
    </location>
</feature>
<evidence type="ECO:0000256" key="21">
    <source>
        <dbReference type="ARBA" id="ARBA00044924"/>
    </source>
</evidence>
<dbReference type="SUPFAM" id="SSF103473">
    <property type="entry name" value="MFS general substrate transporter"/>
    <property type="match status" value="1"/>
</dbReference>
<feature type="transmembrane region" description="Helical" evidence="27">
    <location>
        <begin position="183"/>
        <end position="206"/>
    </location>
</feature>
<keyword evidence="4" id="KW-0813">Transport</keyword>
<evidence type="ECO:0000256" key="19">
    <source>
        <dbReference type="ARBA" id="ARBA00044912"/>
    </source>
</evidence>
<comment type="catalytic activity">
    <reaction evidence="19">
        <text>L-histidyl-L-alpha-amino acid(out) = L-histidyl-L-alpha-amino acid(in)</text>
        <dbReference type="Rhea" id="RHEA:79379"/>
        <dbReference type="ChEBI" id="CHEBI:229964"/>
    </reaction>
</comment>
<evidence type="ECO:0000256" key="25">
    <source>
        <dbReference type="ARBA" id="ARBA00046376"/>
    </source>
</evidence>
<dbReference type="InterPro" id="IPR036259">
    <property type="entry name" value="MFS_trans_sf"/>
</dbReference>
<evidence type="ECO:0000256" key="6">
    <source>
        <dbReference type="ARBA" id="ARBA00022989"/>
    </source>
</evidence>
<keyword evidence="6 27" id="KW-1133">Transmembrane helix</keyword>
<proteinExistence type="inferred from homology"/>
<dbReference type="CDD" id="cd06174">
    <property type="entry name" value="MFS"/>
    <property type="match status" value="1"/>
</dbReference>
<sequence length="458" mass="47638">MPATIRAAAGPTLPTMTADPRSRITVRALTVWAAAVLVYLAAITGRTSFGVAGVEALDRFGVDASRLAVFTAVQVGVYALAQIPVGLAIDRFGARRTMVVGALVMATGQIVLALTASYPIAILARVLIGAGDASAFLSAMRLLPAWFPLRVTPLFTQLTAGLGQIGQFISAVPFLMLLHAEGWTASFLALGSGIAMVGIAAAIAIADVPPAPAEPDGRTGSGGGTSSSENRAPRATVREMLGIVLRHPVCWQGFFTHWVGLMHQATFTLLWGMPLMTLAMGLTPAQAGGVLVVNTVASVAAGPLMGMASARFGARRGTLTVVISVILMGMWVVFLIPDTPRGLAAIVALNIAMAALSSASGLGFDSVREAVDRRALATGTGLSNMGGFLAAMMAAQGIGLLLDASSDGRAYEWADFRVAWIAIVLVWVMGMAGLITAMIARRRIERREPATGARLRHP</sequence>
<dbReference type="InterPro" id="IPR052187">
    <property type="entry name" value="MFSD1"/>
</dbReference>
<evidence type="ECO:0000256" key="13">
    <source>
        <dbReference type="ARBA" id="ARBA00044891"/>
    </source>
</evidence>
<evidence type="ECO:0000256" key="18">
    <source>
        <dbReference type="ARBA" id="ARBA00044903"/>
    </source>
</evidence>
<comment type="catalytic activity">
    <reaction evidence="15">
        <text>L-aspartyl-L-lysine(out) = L-aspartyl-L-lysine(in)</text>
        <dbReference type="Rhea" id="RHEA:79411"/>
        <dbReference type="ChEBI" id="CHEBI:229953"/>
    </reaction>
</comment>
<keyword evidence="7 27" id="KW-0472">Membrane</keyword>
<feature type="transmembrane region" description="Helical" evidence="27">
    <location>
        <begin position="97"/>
        <end position="116"/>
    </location>
</feature>
<evidence type="ECO:0000259" key="28">
    <source>
        <dbReference type="PROSITE" id="PS50850"/>
    </source>
</evidence>
<evidence type="ECO:0000256" key="20">
    <source>
        <dbReference type="ARBA" id="ARBA00044919"/>
    </source>
</evidence>
<dbReference type="Proteomes" id="UP000426857">
    <property type="component" value="Chromosome"/>
</dbReference>
<comment type="catalytic activity">
    <reaction evidence="18">
        <text>L-arginyl-glycine(out) = L-arginyl-glycine(in)</text>
        <dbReference type="Rhea" id="RHEA:79391"/>
        <dbReference type="ChEBI" id="CHEBI:229955"/>
    </reaction>
</comment>